<feature type="transmembrane region" description="Helical" evidence="2">
    <location>
        <begin position="120"/>
        <end position="141"/>
    </location>
</feature>
<keyword evidence="2" id="KW-0472">Membrane</keyword>
<protein>
    <submittedName>
        <fullName evidence="3">Uncharacterized protein</fullName>
    </submittedName>
</protein>
<organism evidence="3 4">
    <name type="scientific">Cribrihabitans marinus</name>
    <dbReference type="NCBI Taxonomy" id="1227549"/>
    <lineage>
        <taxon>Bacteria</taxon>
        <taxon>Pseudomonadati</taxon>
        <taxon>Pseudomonadota</taxon>
        <taxon>Alphaproteobacteria</taxon>
        <taxon>Rhodobacterales</taxon>
        <taxon>Paracoccaceae</taxon>
        <taxon>Cribrihabitans</taxon>
    </lineage>
</organism>
<accession>A0A1H6WC36</accession>
<dbReference type="OrthoDB" id="7865119at2"/>
<keyword evidence="4" id="KW-1185">Reference proteome</keyword>
<proteinExistence type="predicted"/>
<reference evidence="3 4" key="1">
    <citation type="submission" date="2016-10" db="EMBL/GenBank/DDBJ databases">
        <authorList>
            <person name="de Groot N.N."/>
        </authorList>
    </citation>
    <scope>NUCLEOTIDE SEQUENCE [LARGE SCALE GENOMIC DNA]</scope>
    <source>
        <strain evidence="3 4">DSM 29340</strain>
    </source>
</reference>
<evidence type="ECO:0000313" key="4">
    <source>
        <dbReference type="Proteomes" id="UP000199379"/>
    </source>
</evidence>
<dbReference type="EMBL" id="FNYD01000003">
    <property type="protein sequence ID" value="SEJ14601.1"/>
    <property type="molecule type" value="Genomic_DNA"/>
</dbReference>
<dbReference type="AlphaFoldDB" id="A0A1H6WC36"/>
<sequence length="170" mass="17829">MSNLDDRQKQAFQDRLARISANAGQAAPVSGRDAKRRTRGGRAGPVKARGRIAPGAILGGILGGGVFLASKVIAHGLTLSPPGQGDVFQKTMLAIGPFGMTAAGLFVLMIGLGLRDKPHLLGICVALPVLHFGEPYLAALMPDLWTQLFSPQYVENLLIQAGLMTPPPAL</sequence>
<feature type="transmembrane region" description="Helical" evidence="2">
    <location>
        <begin position="94"/>
        <end position="113"/>
    </location>
</feature>
<feature type="transmembrane region" description="Helical" evidence="2">
    <location>
        <begin position="52"/>
        <end position="74"/>
    </location>
</feature>
<evidence type="ECO:0000256" key="1">
    <source>
        <dbReference type="SAM" id="MobiDB-lite"/>
    </source>
</evidence>
<evidence type="ECO:0000256" key="2">
    <source>
        <dbReference type="SAM" id="Phobius"/>
    </source>
</evidence>
<evidence type="ECO:0000313" key="3">
    <source>
        <dbReference type="EMBL" id="SEJ14601.1"/>
    </source>
</evidence>
<name>A0A1H6WC36_9RHOB</name>
<keyword evidence="2" id="KW-0812">Transmembrane</keyword>
<keyword evidence="2" id="KW-1133">Transmembrane helix</keyword>
<feature type="region of interest" description="Disordered" evidence="1">
    <location>
        <begin position="22"/>
        <end position="46"/>
    </location>
</feature>
<gene>
    <name evidence="3" type="ORF">SAMN05444007_103423</name>
</gene>
<dbReference type="Proteomes" id="UP000199379">
    <property type="component" value="Unassembled WGS sequence"/>
</dbReference>
<dbReference type="STRING" id="1227549.SAMN05444007_103423"/>
<dbReference type="RefSeq" id="WP_092364176.1">
    <property type="nucleotide sequence ID" value="NZ_BMGV01000003.1"/>
</dbReference>